<feature type="region of interest" description="Disordered" evidence="1">
    <location>
        <begin position="564"/>
        <end position="584"/>
    </location>
</feature>
<keyword evidence="2" id="KW-1133">Transmembrane helix</keyword>
<keyword evidence="2" id="KW-0472">Membrane</keyword>
<dbReference type="STRING" id="765440.A0A0C3AJS5"/>
<feature type="transmembrane region" description="Helical" evidence="2">
    <location>
        <begin position="54"/>
        <end position="78"/>
    </location>
</feature>
<name>A0A0C3AJS5_PILCF</name>
<sequence>MGTFICLSSAANLRCESLSRIRSEVLIIPPVLEVIFATYLVAAEWGSGSRKHFLLVAEGWTYFFLALIDLLSHITPAARKSLPLFKSLDIFIASASFLPLLFYTLFLFLFSSEKLIQNLPQRYQRIVKYLIIIFIPTIVALNEINSFVGISRRTLQGSILAIGFRSDSDQAIWTFFSSLTIAILAIYQAINFVLTFYQLLRVFIDKRRIETSESDEAHLFRGIGWIAAGIKLGAIETIVGFAPAGFEGAITRRILRLLGRGCLIIGIVKGMDIVEDFRNLHEELRGQPSRGFRRSRLKPLISNPRSSTFRRLSPTQAAFHEPPRAPPLPPELFLSDKSPSIATFDTRTPTVPGLMDRQSSAYRTSRRDMYQSPSYASPFGFRFPNASPTMQTPTLRPQRVTVNYLEGQAPMLEMRFSSLDMDIPSPSAISENAKFRYPSDASGLSIASAFPNVASTYLQNPPQAMLRPVLARSRTVEMRSTKKHRYKRSNFYTPEARPMSSDSLASDSLEAVRDLAAQFPGLPSCVTGKFHGSVQGDDYEWEDEYSVHGVSRETSTRTYRSERSLTRMVSRSNSLAKRRPPPQLDINAADAASKAPSQNDSMRADAGHEVSHYLQGDGTAASSPYTQVSSSFGFESRRESLVETPVTDPGHNPFIGDDAAPPSSKSQTFASSEYGGGSGESIRSAEWLATASRGQRVKAVDIEAYRSVAGPVSKAEARSLSDVRTAPDKSENRMASPTLSMPWLPNANDVRAKREGWSRNDLARIKSVGSAPRRVTPTPTSAGFSGVSILVERTEADALIKRVDKESGRDLYVSGYAV</sequence>
<dbReference type="InParanoid" id="A0A0C3AJS5"/>
<evidence type="ECO:0000313" key="4">
    <source>
        <dbReference type="Proteomes" id="UP000054166"/>
    </source>
</evidence>
<feature type="transmembrane region" description="Helical" evidence="2">
    <location>
        <begin position="90"/>
        <end position="110"/>
    </location>
</feature>
<evidence type="ECO:0000256" key="2">
    <source>
        <dbReference type="SAM" id="Phobius"/>
    </source>
</evidence>
<dbReference type="EMBL" id="KN833067">
    <property type="protein sequence ID" value="KIM74083.1"/>
    <property type="molecule type" value="Genomic_DNA"/>
</dbReference>
<proteinExistence type="predicted"/>
<dbReference type="HOGENOM" id="CLU_015637_0_0_1"/>
<feature type="region of interest" description="Disordered" evidence="1">
    <location>
        <begin position="716"/>
        <end position="747"/>
    </location>
</feature>
<feature type="transmembrane region" description="Helical" evidence="2">
    <location>
        <begin position="171"/>
        <end position="200"/>
    </location>
</feature>
<protein>
    <submittedName>
        <fullName evidence="3">Uncharacterized protein</fullName>
    </submittedName>
</protein>
<organism evidence="3 4">
    <name type="scientific">Piloderma croceum (strain F 1598)</name>
    <dbReference type="NCBI Taxonomy" id="765440"/>
    <lineage>
        <taxon>Eukaryota</taxon>
        <taxon>Fungi</taxon>
        <taxon>Dikarya</taxon>
        <taxon>Basidiomycota</taxon>
        <taxon>Agaricomycotina</taxon>
        <taxon>Agaricomycetes</taxon>
        <taxon>Agaricomycetidae</taxon>
        <taxon>Atheliales</taxon>
        <taxon>Atheliaceae</taxon>
        <taxon>Piloderma</taxon>
    </lineage>
</organism>
<gene>
    <name evidence="3" type="ORF">PILCRDRAFT_14728</name>
</gene>
<accession>A0A0C3AJS5</accession>
<reference evidence="4" key="2">
    <citation type="submission" date="2015-01" db="EMBL/GenBank/DDBJ databases">
        <title>Evolutionary Origins and Diversification of the Mycorrhizal Mutualists.</title>
        <authorList>
            <consortium name="DOE Joint Genome Institute"/>
            <consortium name="Mycorrhizal Genomics Consortium"/>
            <person name="Kohler A."/>
            <person name="Kuo A."/>
            <person name="Nagy L.G."/>
            <person name="Floudas D."/>
            <person name="Copeland A."/>
            <person name="Barry K.W."/>
            <person name="Cichocki N."/>
            <person name="Veneault-Fourrey C."/>
            <person name="LaButti K."/>
            <person name="Lindquist E.A."/>
            <person name="Lipzen A."/>
            <person name="Lundell T."/>
            <person name="Morin E."/>
            <person name="Murat C."/>
            <person name="Riley R."/>
            <person name="Ohm R."/>
            <person name="Sun H."/>
            <person name="Tunlid A."/>
            <person name="Henrissat B."/>
            <person name="Grigoriev I.V."/>
            <person name="Hibbett D.S."/>
            <person name="Martin F."/>
        </authorList>
    </citation>
    <scope>NUCLEOTIDE SEQUENCE [LARGE SCALE GENOMIC DNA]</scope>
    <source>
        <strain evidence="4">F 1598</strain>
    </source>
</reference>
<dbReference type="AlphaFoldDB" id="A0A0C3AJS5"/>
<feature type="transmembrane region" description="Helical" evidence="2">
    <location>
        <begin position="25"/>
        <end position="42"/>
    </location>
</feature>
<evidence type="ECO:0000313" key="3">
    <source>
        <dbReference type="EMBL" id="KIM74083.1"/>
    </source>
</evidence>
<feature type="compositionally biased region" description="Basic and acidic residues" evidence="1">
    <location>
        <begin position="716"/>
        <end position="732"/>
    </location>
</feature>
<keyword evidence="2" id="KW-0812">Transmembrane</keyword>
<dbReference type="Proteomes" id="UP000054166">
    <property type="component" value="Unassembled WGS sequence"/>
</dbReference>
<feature type="region of interest" description="Disordered" evidence="1">
    <location>
        <begin position="643"/>
        <end position="680"/>
    </location>
</feature>
<reference evidence="3 4" key="1">
    <citation type="submission" date="2014-04" db="EMBL/GenBank/DDBJ databases">
        <authorList>
            <consortium name="DOE Joint Genome Institute"/>
            <person name="Kuo A."/>
            <person name="Tarkka M."/>
            <person name="Buscot F."/>
            <person name="Kohler A."/>
            <person name="Nagy L.G."/>
            <person name="Floudas D."/>
            <person name="Copeland A."/>
            <person name="Barry K.W."/>
            <person name="Cichocki N."/>
            <person name="Veneault-Fourrey C."/>
            <person name="LaButti K."/>
            <person name="Lindquist E.A."/>
            <person name="Lipzen A."/>
            <person name="Lundell T."/>
            <person name="Morin E."/>
            <person name="Murat C."/>
            <person name="Sun H."/>
            <person name="Tunlid A."/>
            <person name="Henrissat B."/>
            <person name="Grigoriev I.V."/>
            <person name="Hibbett D.S."/>
            <person name="Martin F."/>
            <person name="Nordberg H.P."/>
            <person name="Cantor M.N."/>
            <person name="Hua S.X."/>
        </authorList>
    </citation>
    <scope>NUCLEOTIDE SEQUENCE [LARGE SCALE GENOMIC DNA]</scope>
    <source>
        <strain evidence="3 4">F 1598</strain>
    </source>
</reference>
<dbReference type="OrthoDB" id="3219582at2759"/>
<feature type="transmembrane region" description="Helical" evidence="2">
    <location>
        <begin position="130"/>
        <end position="151"/>
    </location>
</feature>
<evidence type="ECO:0000256" key="1">
    <source>
        <dbReference type="SAM" id="MobiDB-lite"/>
    </source>
</evidence>
<keyword evidence="4" id="KW-1185">Reference proteome</keyword>